<keyword evidence="2" id="KW-0488">Methylation</keyword>
<dbReference type="InterPro" id="IPR045584">
    <property type="entry name" value="Pilin-like"/>
</dbReference>
<dbReference type="GO" id="GO:0044096">
    <property type="term" value="C:type IV pilus"/>
    <property type="evidence" value="ECO:0007669"/>
    <property type="project" value="TreeGrafter"/>
</dbReference>
<gene>
    <name evidence="4" type="ORF">ACY05_02215</name>
</gene>
<accession>A0A656Z8P3</accession>
<dbReference type="InterPro" id="IPR001082">
    <property type="entry name" value="Pilin"/>
</dbReference>
<dbReference type="EMBL" id="LFZK01000001">
    <property type="protein sequence ID" value="KYC29360.1"/>
    <property type="molecule type" value="Genomic_DNA"/>
</dbReference>
<reference evidence="4 5" key="1">
    <citation type="journal article" date="2016" name="ISME J.">
        <title>Integrated multi-omics analyses reveal the biochemical mechanisms and phylogenetic relevance of anaerobic androgen biodegradation in the environment.</title>
        <authorList>
            <person name="Yang F.C."/>
            <person name="Chen Y.L."/>
            <person name="Tang S.L."/>
            <person name="Yu C.P."/>
            <person name="Wang P.H."/>
            <person name="Ismail W."/>
            <person name="Wang C.H."/>
            <person name="Ding J.Y."/>
            <person name="Yang C.Y."/>
            <person name="Yang C.Y."/>
            <person name="Chiang Y.R."/>
        </authorList>
    </citation>
    <scope>NUCLEOTIDE SEQUENCE [LARGE SCALE GENOMIC DNA]</scope>
    <source>
        <strain evidence="4 5">DSM 13999</strain>
    </source>
</reference>
<dbReference type="Pfam" id="PF07963">
    <property type="entry name" value="N_methyl"/>
    <property type="match status" value="1"/>
</dbReference>
<dbReference type="OrthoDB" id="8607132at2"/>
<comment type="caution">
    <text evidence="4">The sequence shown here is derived from an EMBL/GenBank/DDBJ whole genome shotgun (WGS) entry which is preliminary data.</text>
</comment>
<keyword evidence="5" id="KW-1185">Reference proteome</keyword>
<dbReference type="PANTHER" id="PTHR30093:SF34">
    <property type="entry name" value="PREPILIN PEPTIDASE-DEPENDENT PROTEIN D"/>
    <property type="match status" value="1"/>
</dbReference>
<keyword evidence="3" id="KW-0281">Fimbrium</keyword>
<protein>
    <submittedName>
        <fullName evidence="4">Fimbrial protein</fullName>
    </submittedName>
</protein>
<dbReference type="RefSeq" id="WP_067170175.1">
    <property type="nucleotide sequence ID" value="NZ_LFZK01000001.1"/>
</dbReference>
<evidence type="ECO:0000313" key="5">
    <source>
        <dbReference type="Proteomes" id="UP000243416"/>
    </source>
</evidence>
<dbReference type="PROSITE" id="PS00409">
    <property type="entry name" value="PROKAR_NTER_METHYL"/>
    <property type="match status" value="1"/>
</dbReference>
<dbReference type="GO" id="GO:0007155">
    <property type="term" value="P:cell adhesion"/>
    <property type="evidence" value="ECO:0007669"/>
    <property type="project" value="InterPro"/>
</dbReference>
<dbReference type="GO" id="GO:0043107">
    <property type="term" value="P:type IV pilus-dependent motility"/>
    <property type="evidence" value="ECO:0007669"/>
    <property type="project" value="TreeGrafter"/>
</dbReference>
<name>A0A656Z8P3_9PROT</name>
<comment type="similarity">
    <text evidence="1 3">Belongs to the N-Me-Phe pilin family.</text>
</comment>
<evidence type="ECO:0000256" key="1">
    <source>
        <dbReference type="ARBA" id="ARBA00005233"/>
    </source>
</evidence>
<proteinExistence type="inferred from homology"/>
<dbReference type="Pfam" id="PF00114">
    <property type="entry name" value="Pilin"/>
    <property type="match status" value="1"/>
</dbReference>
<dbReference type="InterPro" id="IPR012902">
    <property type="entry name" value="N_methyl_site"/>
</dbReference>
<dbReference type="NCBIfam" id="TIGR02532">
    <property type="entry name" value="IV_pilin_GFxxxE"/>
    <property type="match status" value="1"/>
</dbReference>
<dbReference type="Gene3D" id="3.30.700.10">
    <property type="entry name" value="Glycoprotein, Type 4 Pilin"/>
    <property type="match status" value="1"/>
</dbReference>
<evidence type="ECO:0000256" key="3">
    <source>
        <dbReference type="RuleBase" id="RU000389"/>
    </source>
</evidence>
<sequence>MRKVQQGFTLIELMIVVAIIGILAAVALPAYQDYTIKSNAAAALAEITPGKVGFEQAVADGQTPSTTTTAQGYIGIRATSSYCSAIAVDADGITCTTTGGNVANFNGRAIAWERDADGEWTCTTTLDAKYRPGKCGAAGGGGTGGGTGS</sequence>
<dbReference type="Proteomes" id="UP000243416">
    <property type="component" value="Unassembled WGS sequence"/>
</dbReference>
<evidence type="ECO:0000313" key="4">
    <source>
        <dbReference type="EMBL" id="KYC29360.1"/>
    </source>
</evidence>
<organism evidence="4 5">
    <name type="scientific">Sterolibacterium denitrificans</name>
    <dbReference type="NCBI Taxonomy" id="157592"/>
    <lineage>
        <taxon>Bacteria</taxon>
        <taxon>Pseudomonadati</taxon>
        <taxon>Pseudomonadota</taxon>
        <taxon>Betaproteobacteria</taxon>
        <taxon>Nitrosomonadales</taxon>
        <taxon>Sterolibacteriaceae</taxon>
        <taxon>Sterolibacterium</taxon>
    </lineage>
</organism>
<dbReference type="PANTHER" id="PTHR30093">
    <property type="entry name" value="GENERAL SECRETION PATHWAY PROTEIN G"/>
    <property type="match status" value="1"/>
</dbReference>
<dbReference type="AlphaFoldDB" id="A0A656Z8P3"/>
<dbReference type="SUPFAM" id="SSF54523">
    <property type="entry name" value="Pili subunits"/>
    <property type="match status" value="1"/>
</dbReference>
<evidence type="ECO:0000256" key="2">
    <source>
        <dbReference type="ARBA" id="ARBA00022481"/>
    </source>
</evidence>